<dbReference type="RefSeq" id="WP_398273666.1">
    <property type="nucleotide sequence ID" value="NZ_JBITLV010000001.1"/>
</dbReference>
<dbReference type="Gene3D" id="3.60.21.10">
    <property type="match status" value="1"/>
</dbReference>
<evidence type="ECO:0000313" key="3">
    <source>
        <dbReference type="Proteomes" id="UP001612915"/>
    </source>
</evidence>
<evidence type="ECO:0000256" key="1">
    <source>
        <dbReference type="SAM" id="MobiDB-lite"/>
    </source>
</evidence>
<dbReference type="Proteomes" id="UP001612915">
    <property type="component" value="Unassembled WGS sequence"/>
</dbReference>
<dbReference type="SUPFAM" id="SSF56300">
    <property type="entry name" value="Metallo-dependent phosphatases"/>
    <property type="match status" value="1"/>
</dbReference>
<dbReference type="NCBIfam" id="TIGR03767">
    <property type="entry name" value="P_acnes_RR"/>
    <property type="match status" value="1"/>
</dbReference>
<sequence length="554" mass="59691">MSGHHPVLTTHRRLGPGPVLRRGSVRPYRRMGLLDGEPHVVRHELLGGTAGLASARGGAKPLFAFAHVTDLQLPDVQSPARFEFFNRELSDPRFAKLVPVQRPQESLTARAMQAMVATLNRVHAAGAPVTGLPLDLVVTTGDAIDNAQWNELQNWFALLDGGRVRPGSGGPAYEGVQSPSWPDGVFWCPDGPSVVHPADLWCDDCGFGHRPGLLEAALADFEAAPLDVPWLACYGNHEALVQGVGVVTPELARAMTGARKPTSLRAEYADPDVALEVFTAQAHLFFGGDDVTVTADADRRPVGRAEFVAAHFAGGAPLGHGFTEVNRRDGTAYYAYDHGPVRFIGLDTTANAGASDGCLDADQLRWLTDRLIEVHATYEAADGSVQRTTHEDRLVVLFSHHGMATLTNTRDGWVDEHGDPVFGGPELERLLHRFGNVVLWLNGHTHVNGIRAHPRPGAPGRGFWEVTTCAIMDWPCQARLVEFLDAGDGLLHIACTMLDHEGEVVPADGPAYTPADLAGLHRELAGNVFWHGFDSGAAGLTTDRNVVLPVLAPF</sequence>
<keyword evidence="3" id="KW-1185">Reference proteome</keyword>
<proteinExistence type="predicted"/>
<dbReference type="EMBL" id="JBITLV010000001">
    <property type="protein sequence ID" value="MFI7585567.1"/>
    <property type="molecule type" value="Genomic_DNA"/>
</dbReference>
<name>A0ABW8AGT9_9ACTN</name>
<reference evidence="2 3" key="1">
    <citation type="submission" date="2024-10" db="EMBL/GenBank/DDBJ databases">
        <title>The Natural Products Discovery Center: Release of the First 8490 Sequenced Strains for Exploring Actinobacteria Biosynthetic Diversity.</title>
        <authorList>
            <person name="Kalkreuter E."/>
            <person name="Kautsar S.A."/>
            <person name="Yang D."/>
            <person name="Bader C.D."/>
            <person name="Teijaro C.N."/>
            <person name="Fluegel L."/>
            <person name="Davis C.M."/>
            <person name="Simpson J.R."/>
            <person name="Lauterbach L."/>
            <person name="Steele A.D."/>
            <person name="Gui C."/>
            <person name="Meng S."/>
            <person name="Li G."/>
            <person name="Viehrig K."/>
            <person name="Ye F."/>
            <person name="Su P."/>
            <person name="Kiefer A.F."/>
            <person name="Nichols A."/>
            <person name="Cepeda A.J."/>
            <person name="Yan W."/>
            <person name="Fan B."/>
            <person name="Jiang Y."/>
            <person name="Adhikari A."/>
            <person name="Zheng C.-J."/>
            <person name="Schuster L."/>
            <person name="Cowan T.M."/>
            <person name="Smanski M.J."/>
            <person name="Chevrette M.G."/>
            <person name="De Carvalho L.P.S."/>
            <person name="Shen B."/>
        </authorList>
    </citation>
    <scope>NUCLEOTIDE SEQUENCE [LARGE SCALE GENOMIC DNA]</scope>
    <source>
        <strain evidence="2 3">NPDC049639</strain>
    </source>
</reference>
<dbReference type="PANTHER" id="PTHR43143:SF1">
    <property type="entry name" value="SERINE_THREONINE-PROTEIN PHOSPHATASE CPPED1"/>
    <property type="match status" value="1"/>
</dbReference>
<evidence type="ECO:0000313" key="2">
    <source>
        <dbReference type="EMBL" id="MFI7585567.1"/>
    </source>
</evidence>
<dbReference type="InterPro" id="IPR051918">
    <property type="entry name" value="STPP_CPPED1"/>
</dbReference>
<accession>A0ABW8AGT9</accession>
<protein>
    <submittedName>
        <fullName evidence="2">TIGR03767 family metallophosphoesterase</fullName>
    </submittedName>
</protein>
<dbReference type="InterPro" id="IPR022506">
    <property type="entry name" value="Metallophosphoesterase_PPA1498"/>
</dbReference>
<feature type="region of interest" description="Disordered" evidence="1">
    <location>
        <begin position="1"/>
        <end position="23"/>
    </location>
</feature>
<gene>
    <name evidence="2" type="ORF">ACIB24_00665</name>
</gene>
<organism evidence="2 3">
    <name type="scientific">Spongisporangium articulatum</name>
    <dbReference type="NCBI Taxonomy" id="3362603"/>
    <lineage>
        <taxon>Bacteria</taxon>
        <taxon>Bacillati</taxon>
        <taxon>Actinomycetota</taxon>
        <taxon>Actinomycetes</taxon>
        <taxon>Kineosporiales</taxon>
        <taxon>Kineosporiaceae</taxon>
        <taxon>Spongisporangium</taxon>
    </lineage>
</organism>
<dbReference type="PANTHER" id="PTHR43143">
    <property type="entry name" value="METALLOPHOSPHOESTERASE, CALCINEURIN SUPERFAMILY"/>
    <property type="match status" value="1"/>
</dbReference>
<comment type="caution">
    <text evidence="2">The sequence shown here is derived from an EMBL/GenBank/DDBJ whole genome shotgun (WGS) entry which is preliminary data.</text>
</comment>
<dbReference type="InterPro" id="IPR029052">
    <property type="entry name" value="Metallo-depent_PP-like"/>
</dbReference>